<reference evidence="2" key="2">
    <citation type="journal article" date="2023" name="Microbiol Resour">
        <title>Decontamination and Annotation of the Draft Genome Sequence of the Oomycete Lagenidium giganteum ARSEF 373.</title>
        <authorList>
            <person name="Morgan W.R."/>
            <person name="Tartar A."/>
        </authorList>
    </citation>
    <scope>NUCLEOTIDE SEQUENCE</scope>
    <source>
        <strain evidence="2">ARSEF 373</strain>
    </source>
</reference>
<dbReference type="InterPro" id="IPR045865">
    <property type="entry name" value="ACT-like_dom_sf"/>
</dbReference>
<dbReference type="Pfam" id="PF13840">
    <property type="entry name" value="ACT_7"/>
    <property type="match status" value="2"/>
</dbReference>
<dbReference type="PANTHER" id="PTHR31131">
    <property type="entry name" value="CHROMOSOME 1, WHOLE GENOME SHOTGUN SEQUENCE"/>
    <property type="match status" value="1"/>
</dbReference>
<accession>A0AAV2YYZ7</accession>
<name>A0AAV2YYZ7_9STRA</name>
<keyword evidence="3" id="KW-1185">Reference proteome</keyword>
<feature type="domain" description="CASTOR ACT" evidence="1">
    <location>
        <begin position="165"/>
        <end position="225"/>
    </location>
</feature>
<dbReference type="InterPro" id="IPR051719">
    <property type="entry name" value="CASTOR_mTORC1"/>
</dbReference>
<feature type="domain" description="CASTOR ACT" evidence="1">
    <location>
        <begin position="102"/>
        <end position="151"/>
    </location>
</feature>
<gene>
    <name evidence="2" type="ORF">N0F65_005463</name>
</gene>
<evidence type="ECO:0000259" key="1">
    <source>
        <dbReference type="Pfam" id="PF13840"/>
    </source>
</evidence>
<evidence type="ECO:0000313" key="3">
    <source>
        <dbReference type="Proteomes" id="UP001146120"/>
    </source>
</evidence>
<dbReference type="SUPFAM" id="SSF55021">
    <property type="entry name" value="ACT-like"/>
    <property type="match status" value="1"/>
</dbReference>
<proteinExistence type="predicted"/>
<sequence>MDIVTTSNFHATLLQGRLSVVFVPTEHIRRCSWPLLNLLLYGGCSFDENESCAMDEGHICRSVQSEMFSVVLDKDGATLFMDPNGVEMFKYADMDDLISIAPYSWRAIQIHLGPMVAEFPGVISFLSKLLAEDNISILNMSTYDTDIIYVQRCLSSFTEDSIIVSPDRWRAIKLSGRTYGFDETGVVAAMSGFDTETQVLNVSSFGSNVALVLDHTLEESIATLCSSLQISRVERL</sequence>
<dbReference type="AlphaFoldDB" id="A0AAV2YYZ7"/>
<comment type="caution">
    <text evidence="2">The sequence shown here is derived from an EMBL/GenBank/DDBJ whole genome shotgun (WGS) entry which is preliminary data.</text>
</comment>
<dbReference type="EMBL" id="DAKRPA010000086">
    <property type="protein sequence ID" value="DAZ99295.1"/>
    <property type="molecule type" value="Genomic_DNA"/>
</dbReference>
<dbReference type="Gene3D" id="3.30.2130.10">
    <property type="entry name" value="VC0802-like"/>
    <property type="match status" value="2"/>
</dbReference>
<protein>
    <recommendedName>
        <fullName evidence="1">CASTOR ACT domain-containing protein</fullName>
    </recommendedName>
</protein>
<reference evidence="2" key="1">
    <citation type="submission" date="2022-11" db="EMBL/GenBank/DDBJ databases">
        <authorList>
            <person name="Morgan W.R."/>
            <person name="Tartar A."/>
        </authorList>
    </citation>
    <scope>NUCLEOTIDE SEQUENCE</scope>
    <source>
        <strain evidence="2">ARSEF 373</strain>
    </source>
</reference>
<organism evidence="2 3">
    <name type="scientific">Lagenidium giganteum</name>
    <dbReference type="NCBI Taxonomy" id="4803"/>
    <lineage>
        <taxon>Eukaryota</taxon>
        <taxon>Sar</taxon>
        <taxon>Stramenopiles</taxon>
        <taxon>Oomycota</taxon>
        <taxon>Peronosporomycetes</taxon>
        <taxon>Pythiales</taxon>
        <taxon>Pythiaceae</taxon>
    </lineage>
</organism>
<dbReference type="Proteomes" id="UP001146120">
    <property type="component" value="Unassembled WGS sequence"/>
</dbReference>
<evidence type="ECO:0000313" key="2">
    <source>
        <dbReference type="EMBL" id="DAZ99295.1"/>
    </source>
</evidence>
<dbReference type="InterPro" id="IPR027795">
    <property type="entry name" value="CASTOR_ACT_dom"/>
</dbReference>
<dbReference type="PANTHER" id="PTHR31131:SF6">
    <property type="entry name" value="CASTOR ACT DOMAIN-CONTAINING PROTEIN"/>
    <property type="match status" value="1"/>
</dbReference>